<evidence type="ECO:0000256" key="3">
    <source>
        <dbReference type="SAM" id="MobiDB-lite"/>
    </source>
</evidence>
<proteinExistence type="predicted"/>
<dbReference type="EMBL" id="KZ451957">
    <property type="protein sequence ID" value="PKA58049.1"/>
    <property type="molecule type" value="Genomic_DNA"/>
</dbReference>
<dbReference type="PROSITE" id="PS50302">
    <property type="entry name" value="PUM"/>
    <property type="match status" value="1"/>
</dbReference>
<gene>
    <name evidence="4" type="ORF">AXF42_Ash019275</name>
</gene>
<sequence length="138" mass="15902">MRWSRRRGTMNSEEEATRSSASYASAKNRDGIVFISSIPCQSILETPLSTLSMDLQFLLKDQAKRTRDRNCGIADINRHKWLPASDPGELIRSRQHYQSAMNNRGHKILLRKLDRRIFDGLVRHLVELVQHPIGNHVI</sequence>
<accession>A0A2I0AR74</accession>
<protein>
    <submittedName>
        <fullName evidence="4">Uncharacterized protein</fullName>
    </submittedName>
</protein>
<dbReference type="InterPro" id="IPR001313">
    <property type="entry name" value="Pumilio_RNA-bd_rpt"/>
</dbReference>
<name>A0A2I0AR74_9ASPA</name>
<evidence type="ECO:0000256" key="1">
    <source>
        <dbReference type="ARBA" id="ARBA00022737"/>
    </source>
</evidence>
<organism evidence="4 5">
    <name type="scientific">Apostasia shenzhenica</name>
    <dbReference type="NCBI Taxonomy" id="1088818"/>
    <lineage>
        <taxon>Eukaryota</taxon>
        <taxon>Viridiplantae</taxon>
        <taxon>Streptophyta</taxon>
        <taxon>Embryophyta</taxon>
        <taxon>Tracheophyta</taxon>
        <taxon>Spermatophyta</taxon>
        <taxon>Magnoliopsida</taxon>
        <taxon>Liliopsida</taxon>
        <taxon>Asparagales</taxon>
        <taxon>Orchidaceae</taxon>
        <taxon>Apostasioideae</taxon>
        <taxon>Apostasia</taxon>
    </lineage>
</organism>
<feature type="region of interest" description="Disordered" evidence="3">
    <location>
        <begin position="1"/>
        <end position="22"/>
    </location>
</feature>
<dbReference type="GO" id="GO:0003723">
    <property type="term" value="F:RNA binding"/>
    <property type="evidence" value="ECO:0007669"/>
    <property type="project" value="InterPro"/>
</dbReference>
<evidence type="ECO:0000313" key="5">
    <source>
        <dbReference type="Proteomes" id="UP000236161"/>
    </source>
</evidence>
<dbReference type="AlphaFoldDB" id="A0A2I0AR74"/>
<evidence type="ECO:0000256" key="2">
    <source>
        <dbReference type="PROSITE-ProRule" id="PRU00317"/>
    </source>
</evidence>
<evidence type="ECO:0000313" key="4">
    <source>
        <dbReference type="EMBL" id="PKA58049.1"/>
    </source>
</evidence>
<dbReference type="Proteomes" id="UP000236161">
    <property type="component" value="Unassembled WGS sequence"/>
</dbReference>
<feature type="repeat" description="Pumilio" evidence="2">
    <location>
        <begin position="120"/>
        <end position="138"/>
    </location>
</feature>
<reference evidence="4 5" key="1">
    <citation type="journal article" date="2017" name="Nature">
        <title>The Apostasia genome and the evolution of orchids.</title>
        <authorList>
            <person name="Zhang G.Q."/>
            <person name="Liu K.W."/>
            <person name="Li Z."/>
            <person name="Lohaus R."/>
            <person name="Hsiao Y.Y."/>
            <person name="Niu S.C."/>
            <person name="Wang J.Y."/>
            <person name="Lin Y.C."/>
            <person name="Xu Q."/>
            <person name="Chen L.J."/>
            <person name="Yoshida K."/>
            <person name="Fujiwara S."/>
            <person name="Wang Z.W."/>
            <person name="Zhang Y.Q."/>
            <person name="Mitsuda N."/>
            <person name="Wang M."/>
            <person name="Liu G.H."/>
            <person name="Pecoraro L."/>
            <person name="Huang H.X."/>
            <person name="Xiao X.J."/>
            <person name="Lin M."/>
            <person name="Wu X.Y."/>
            <person name="Wu W.L."/>
            <person name="Chen Y.Y."/>
            <person name="Chang S.B."/>
            <person name="Sakamoto S."/>
            <person name="Ohme-Takagi M."/>
            <person name="Yagi M."/>
            <person name="Zeng S.J."/>
            <person name="Shen C.Y."/>
            <person name="Yeh C.M."/>
            <person name="Luo Y.B."/>
            <person name="Tsai W.C."/>
            <person name="Van de Peer Y."/>
            <person name="Liu Z.J."/>
        </authorList>
    </citation>
    <scope>NUCLEOTIDE SEQUENCE [LARGE SCALE GENOMIC DNA]</scope>
    <source>
        <strain evidence="5">cv. Shenzhen</strain>
        <tissue evidence="4">Stem</tissue>
    </source>
</reference>
<keyword evidence="5" id="KW-1185">Reference proteome</keyword>
<keyword evidence="1" id="KW-0677">Repeat</keyword>